<dbReference type="Pfam" id="PF13472">
    <property type="entry name" value="Lipase_GDSL_2"/>
    <property type="match status" value="1"/>
</dbReference>
<dbReference type="Pfam" id="PF01738">
    <property type="entry name" value="DLH"/>
    <property type="match status" value="1"/>
</dbReference>
<dbReference type="Gene3D" id="3.40.50.1110">
    <property type="entry name" value="SGNH hydrolase"/>
    <property type="match status" value="1"/>
</dbReference>
<dbReference type="InterPro" id="IPR036514">
    <property type="entry name" value="SGNH_hydro_sf"/>
</dbReference>
<gene>
    <name evidence="1" type="primary">axeA1_3</name>
    <name evidence="1" type="ORF">MgSA37_03983</name>
</gene>
<keyword evidence="1" id="KW-0378">Hydrolase</keyword>
<dbReference type="InterPro" id="IPR013830">
    <property type="entry name" value="SGNH_hydro"/>
</dbReference>
<dbReference type="SUPFAM" id="SSF52266">
    <property type="entry name" value="SGNH hydrolase"/>
    <property type="match status" value="1"/>
</dbReference>
<proteinExistence type="predicted"/>
<dbReference type="EC" id="3.1.1.72" evidence="1"/>
<dbReference type="CDD" id="cd04501">
    <property type="entry name" value="SGNH_hydrolase_like_4"/>
    <property type="match status" value="1"/>
</dbReference>
<dbReference type="SUPFAM" id="SSF53474">
    <property type="entry name" value="alpha/beta-Hydrolases"/>
    <property type="match status" value="1"/>
</dbReference>
<keyword evidence="2" id="KW-1185">Reference proteome</keyword>
<dbReference type="RefSeq" id="WP_096354247.1">
    <property type="nucleotide sequence ID" value="NZ_AP017313.1"/>
</dbReference>
<dbReference type="PANTHER" id="PTHR30383">
    <property type="entry name" value="THIOESTERASE 1/PROTEASE 1/LYSOPHOSPHOLIPASE L1"/>
    <property type="match status" value="1"/>
</dbReference>
<evidence type="ECO:0000313" key="2">
    <source>
        <dbReference type="Proteomes" id="UP000218263"/>
    </source>
</evidence>
<name>A0A0X8X533_9SPHI</name>
<protein>
    <submittedName>
        <fullName evidence="1">Acetylxylan esterase</fullName>
        <ecNumber evidence="1">3.1.1.72</ecNumber>
    </submittedName>
</protein>
<dbReference type="Proteomes" id="UP000218263">
    <property type="component" value="Chromosome"/>
</dbReference>
<dbReference type="KEGG" id="mgot:MgSA37_03983"/>
<organism evidence="1 2">
    <name type="scientific">Mucilaginibacter gotjawali</name>
    <dbReference type="NCBI Taxonomy" id="1550579"/>
    <lineage>
        <taxon>Bacteria</taxon>
        <taxon>Pseudomonadati</taxon>
        <taxon>Bacteroidota</taxon>
        <taxon>Sphingobacteriia</taxon>
        <taxon>Sphingobacteriales</taxon>
        <taxon>Sphingobacteriaceae</taxon>
        <taxon>Mucilaginibacter</taxon>
    </lineage>
</organism>
<dbReference type="AlphaFoldDB" id="A0A0X8X533"/>
<dbReference type="InterPro" id="IPR029058">
    <property type="entry name" value="AB_hydrolase_fold"/>
</dbReference>
<accession>A0A0X8X533</accession>
<dbReference type="InterPro" id="IPR002925">
    <property type="entry name" value="Dienelactn_hydro"/>
</dbReference>
<dbReference type="Gene3D" id="3.40.50.1820">
    <property type="entry name" value="alpha/beta hydrolase"/>
    <property type="match status" value="1"/>
</dbReference>
<dbReference type="GO" id="GO:0004622">
    <property type="term" value="F:phosphatidylcholine lysophospholipase activity"/>
    <property type="evidence" value="ECO:0007669"/>
    <property type="project" value="TreeGrafter"/>
</dbReference>
<dbReference type="InterPro" id="IPR051532">
    <property type="entry name" value="Ester_Hydrolysis_Enzymes"/>
</dbReference>
<dbReference type="GO" id="GO:0046555">
    <property type="term" value="F:acetylxylan esterase activity"/>
    <property type="evidence" value="ECO:0007669"/>
    <property type="project" value="UniProtKB-EC"/>
</dbReference>
<sequence length="526" mass="58182">MTKTRIITLFLLLFAAAINAQQKVIPLYNGADPGSENWTYNEKVKEYNQPTFHGSVVYDVSRPTLTVYPADPAINTGTAMIVCPGGGFYILSMTSEGTEVAHWLNQKGITVFVLKYRLAESLTNDPATELFTNLQKKDFNEKIKSIVPLSIADGKEAIRYVREHAAEYGISPSRIGIIGFSAGGTVAAASAFKYTAENRPDFVAPIYGFLPHELQTDLAKDEPPMYIAAASDDQLGLAPHSVELYSKWLAAKFPVEMHMYVKGGHGFGMNKQNIPTDTWIDRFGDWLGELGLLKPIDPKVQVHLDEEEKNRKVNAERPAKDWAFIKKYEEENSKVPAPAEGENRVVFMGNSITEGWNSWGDPAFFTGKPYYDRGISGQTSGQMLVRFREDVINLKPKVVLIMAGINDIAENNGPSKLEDVFGNIVSMAVLAKSAHIKVVLCSVMPAFRFPWRPAIDPVPGIAKLNTMIKDYCDQNHMVYCDYFTAMADDRRGLPAALSGDGVHPNLAGYKMMEPIAEKAIAQALGR</sequence>
<dbReference type="OrthoDB" id="9794725at2"/>
<dbReference type="PANTHER" id="PTHR30383:SF5">
    <property type="entry name" value="SGNH HYDROLASE-TYPE ESTERASE DOMAIN-CONTAINING PROTEIN"/>
    <property type="match status" value="1"/>
</dbReference>
<reference evidence="1 2" key="1">
    <citation type="submission" date="2015-12" db="EMBL/GenBank/DDBJ databases">
        <title>Genome sequence of Mucilaginibacter gotjawali.</title>
        <authorList>
            <person name="Lee J.S."/>
            <person name="Lee K.C."/>
            <person name="Kim K.K."/>
            <person name="Lee B.W."/>
        </authorList>
    </citation>
    <scope>NUCLEOTIDE SEQUENCE [LARGE SCALE GENOMIC DNA]</scope>
    <source>
        <strain evidence="1 2">SA3-7</strain>
    </source>
</reference>
<dbReference type="EMBL" id="AP017313">
    <property type="protein sequence ID" value="BAU55791.1"/>
    <property type="molecule type" value="Genomic_DNA"/>
</dbReference>
<evidence type="ECO:0000313" key="1">
    <source>
        <dbReference type="EMBL" id="BAU55791.1"/>
    </source>
</evidence>